<dbReference type="Pfam" id="PF11461">
    <property type="entry name" value="RILP"/>
    <property type="match status" value="1"/>
</dbReference>
<dbReference type="GO" id="GO:0015031">
    <property type="term" value="P:protein transport"/>
    <property type="evidence" value="ECO:0007669"/>
    <property type="project" value="UniProtKB-KW"/>
</dbReference>
<feature type="compositionally biased region" description="Basic and acidic residues" evidence="5">
    <location>
        <begin position="242"/>
        <end position="269"/>
    </location>
</feature>
<feature type="coiled-coil region" evidence="4">
    <location>
        <begin position="56"/>
        <end position="199"/>
    </location>
</feature>
<evidence type="ECO:0000256" key="5">
    <source>
        <dbReference type="SAM" id="MobiDB-lite"/>
    </source>
</evidence>
<reference evidence="9" key="1">
    <citation type="submission" date="2015-02" db="EMBL/GenBank/DDBJ databases">
        <title>Genome sequencing for Strongylocentrotus purpuratus.</title>
        <authorList>
            <person name="Murali S."/>
            <person name="Liu Y."/>
            <person name="Vee V."/>
            <person name="English A."/>
            <person name="Wang M."/>
            <person name="Skinner E."/>
            <person name="Han Y."/>
            <person name="Muzny D.M."/>
            <person name="Worley K.C."/>
            <person name="Gibbs R.A."/>
        </authorList>
    </citation>
    <scope>NUCLEOTIDE SEQUENCE</scope>
</reference>
<evidence type="ECO:0000256" key="3">
    <source>
        <dbReference type="ARBA" id="ARBA00023054"/>
    </source>
</evidence>
<protein>
    <recommendedName>
        <fullName evidence="10">RILP-like protein 1</fullName>
    </recommendedName>
</protein>
<feature type="domain" description="RH2" evidence="7">
    <location>
        <begin position="269"/>
        <end position="335"/>
    </location>
</feature>
<evidence type="ECO:0000259" key="7">
    <source>
        <dbReference type="PROSITE" id="PS51777"/>
    </source>
</evidence>
<feature type="compositionally biased region" description="Polar residues" evidence="5">
    <location>
        <begin position="308"/>
        <end position="322"/>
    </location>
</feature>
<organism evidence="8 9">
    <name type="scientific">Strongylocentrotus purpuratus</name>
    <name type="common">Purple sea urchin</name>
    <dbReference type="NCBI Taxonomy" id="7668"/>
    <lineage>
        <taxon>Eukaryota</taxon>
        <taxon>Metazoa</taxon>
        <taxon>Echinodermata</taxon>
        <taxon>Eleutherozoa</taxon>
        <taxon>Echinozoa</taxon>
        <taxon>Echinoidea</taxon>
        <taxon>Euechinoidea</taxon>
        <taxon>Echinacea</taxon>
        <taxon>Camarodonta</taxon>
        <taxon>Echinidea</taxon>
        <taxon>Strongylocentrotidae</taxon>
        <taxon>Strongylocentrotus</taxon>
    </lineage>
</organism>
<dbReference type="InterPro" id="IPR034743">
    <property type="entry name" value="RH1"/>
</dbReference>
<evidence type="ECO:0000313" key="8">
    <source>
        <dbReference type="EnsemblMetazoa" id="XP_030847254"/>
    </source>
</evidence>
<dbReference type="SUPFAM" id="SSF161256">
    <property type="entry name" value="RILP dimerisation region"/>
    <property type="match status" value="1"/>
</dbReference>
<keyword evidence="3 4" id="KW-0175">Coiled coil</keyword>
<dbReference type="InterPro" id="IPR034744">
    <property type="entry name" value="RH2"/>
</dbReference>
<evidence type="ECO:0000256" key="1">
    <source>
        <dbReference type="ARBA" id="ARBA00022448"/>
    </source>
</evidence>
<dbReference type="GeneID" id="100893667"/>
<dbReference type="GO" id="GO:0046983">
    <property type="term" value="F:protein dimerization activity"/>
    <property type="evidence" value="ECO:0007669"/>
    <property type="project" value="InterPro"/>
</dbReference>
<dbReference type="PANTHER" id="PTHR21502">
    <property type="entry name" value="ZINC FINGER PROTEIN DZIP1"/>
    <property type="match status" value="1"/>
</dbReference>
<sequence>MTTEILDNNNTGEMTVLKVYELAADAGRECQQLIEQFGQESASNVTLKIISILEHLELLVNEKTELEKKVSKLNENLVTCQNELSRKTEENAHLLIDLHKMEDQHLEDLEQWKEFLSEARRKNKELKKQLNEKEGQVKQEKVMEQETLKVLLKLKETVDKQRDTIRAQDNDLRSKNQDVEALQQQADRLVKVNSNLRRKHELVESHSRNLIRQKSTLQVDVMRLNKNLIEQKTMTEIDEADGTMKDNPEVDNKEGENKMAGDLSHDPNRPRFTLNELRKVLIERDEMHLKVVALEEELETYRAEEDQTGSSANTSSPCQQEENSGKNKPSGIRKLFAEAIMYINHIK</sequence>
<keyword evidence="2" id="KW-0653">Protein transport</keyword>
<feature type="region of interest" description="Disordered" evidence="5">
    <location>
        <begin position="302"/>
        <end position="330"/>
    </location>
</feature>
<dbReference type="Proteomes" id="UP000007110">
    <property type="component" value="Unassembled WGS sequence"/>
</dbReference>
<accession>A0A7M7T1M1</accession>
<evidence type="ECO:0000313" key="9">
    <source>
        <dbReference type="Proteomes" id="UP000007110"/>
    </source>
</evidence>
<dbReference type="EnsemblMetazoa" id="XM_030991394">
    <property type="protein sequence ID" value="XP_030847254"/>
    <property type="gene ID" value="LOC100893667"/>
</dbReference>
<feature type="domain" description="RH1" evidence="6">
    <location>
        <begin position="2"/>
        <end position="90"/>
    </location>
</feature>
<feature type="region of interest" description="Disordered" evidence="5">
    <location>
        <begin position="238"/>
        <end position="270"/>
    </location>
</feature>
<dbReference type="InterPro" id="IPR051241">
    <property type="entry name" value="DZIP_RILPL"/>
</dbReference>
<dbReference type="Gene3D" id="1.20.58.1770">
    <property type="match status" value="1"/>
</dbReference>
<name>A0A7M7T1M1_STRPU</name>
<keyword evidence="9" id="KW-1185">Reference proteome</keyword>
<dbReference type="Pfam" id="PF09744">
    <property type="entry name" value="RH1"/>
    <property type="match status" value="1"/>
</dbReference>
<proteinExistence type="predicted"/>
<reference evidence="8" key="2">
    <citation type="submission" date="2021-01" db="UniProtKB">
        <authorList>
            <consortium name="EnsemblMetazoa"/>
        </authorList>
    </citation>
    <scope>IDENTIFICATION</scope>
</reference>
<dbReference type="PROSITE" id="PS51776">
    <property type="entry name" value="RH1"/>
    <property type="match status" value="1"/>
</dbReference>
<evidence type="ECO:0008006" key="10">
    <source>
        <dbReference type="Google" id="ProtNLM"/>
    </source>
</evidence>
<evidence type="ECO:0000256" key="2">
    <source>
        <dbReference type="ARBA" id="ARBA00022927"/>
    </source>
</evidence>
<evidence type="ECO:0000259" key="6">
    <source>
        <dbReference type="PROSITE" id="PS51776"/>
    </source>
</evidence>
<dbReference type="PANTHER" id="PTHR21502:SF4">
    <property type="entry name" value="RILP-LIKE PROTEIN HOMOLOG"/>
    <property type="match status" value="1"/>
</dbReference>
<dbReference type="AlphaFoldDB" id="A0A7M7T1M1"/>
<keyword evidence="1" id="KW-0813">Transport</keyword>
<dbReference type="CTD" id="353116"/>
<evidence type="ECO:0000256" key="4">
    <source>
        <dbReference type="SAM" id="Coils"/>
    </source>
</evidence>
<dbReference type="InterPro" id="IPR021563">
    <property type="entry name" value="RILP_dimer"/>
</dbReference>
<dbReference type="PROSITE" id="PS51777">
    <property type="entry name" value="RH2"/>
    <property type="match status" value="1"/>
</dbReference>
<dbReference type="RefSeq" id="XP_030847254.1">
    <property type="nucleotide sequence ID" value="XM_030991394.1"/>
</dbReference>